<dbReference type="Pfam" id="PF17200">
    <property type="entry name" value="sCache_2"/>
    <property type="match status" value="1"/>
</dbReference>
<keyword evidence="4 10" id="KW-0812">Transmembrane</keyword>
<feature type="transmembrane region" description="Helical" evidence="10">
    <location>
        <begin position="190"/>
        <end position="210"/>
    </location>
</feature>
<dbReference type="InterPro" id="IPR033480">
    <property type="entry name" value="sCache_2"/>
</dbReference>
<evidence type="ECO:0000256" key="6">
    <source>
        <dbReference type="ARBA" id="ARBA00023136"/>
    </source>
</evidence>
<feature type="coiled-coil region" evidence="9">
    <location>
        <begin position="350"/>
        <end position="380"/>
    </location>
</feature>
<evidence type="ECO:0000256" key="4">
    <source>
        <dbReference type="ARBA" id="ARBA00022692"/>
    </source>
</evidence>
<evidence type="ECO:0000256" key="1">
    <source>
        <dbReference type="ARBA" id="ARBA00004651"/>
    </source>
</evidence>
<evidence type="ECO:0000259" key="12">
    <source>
        <dbReference type="PROSITE" id="PS50885"/>
    </source>
</evidence>
<name>A0A940MHG3_9RHOB</name>
<keyword evidence="3" id="KW-0145">Chemotaxis</keyword>
<evidence type="ECO:0000256" key="7">
    <source>
        <dbReference type="ARBA" id="ARBA00029447"/>
    </source>
</evidence>
<dbReference type="Proteomes" id="UP000675940">
    <property type="component" value="Unassembled WGS sequence"/>
</dbReference>
<comment type="similarity">
    <text evidence="7">Belongs to the methyl-accepting chemotaxis (MCP) protein family.</text>
</comment>
<gene>
    <name evidence="13" type="ORF">J5474_04805</name>
</gene>
<dbReference type="AlphaFoldDB" id="A0A940MHG3"/>
<accession>A0A940MHG3</accession>
<dbReference type="PROSITE" id="PS50111">
    <property type="entry name" value="CHEMOTAXIS_TRANSDUC_2"/>
    <property type="match status" value="1"/>
</dbReference>
<evidence type="ECO:0000256" key="5">
    <source>
        <dbReference type="ARBA" id="ARBA00022989"/>
    </source>
</evidence>
<dbReference type="Gene3D" id="6.10.340.10">
    <property type="match status" value="1"/>
</dbReference>
<evidence type="ECO:0000313" key="13">
    <source>
        <dbReference type="EMBL" id="MBP0481810.1"/>
    </source>
</evidence>
<evidence type="ECO:0000256" key="9">
    <source>
        <dbReference type="SAM" id="Coils"/>
    </source>
</evidence>
<dbReference type="EMBL" id="JAGISH010000002">
    <property type="protein sequence ID" value="MBP0481810.1"/>
    <property type="molecule type" value="Genomic_DNA"/>
</dbReference>
<evidence type="ECO:0000256" key="10">
    <source>
        <dbReference type="SAM" id="Phobius"/>
    </source>
</evidence>
<dbReference type="InterPro" id="IPR004090">
    <property type="entry name" value="Chemotax_Me-accpt_rcpt"/>
</dbReference>
<dbReference type="PANTHER" id="PTHR43531:SF11">
    <property type="entry name" value="METHYL-ACCEPTING CHEMOTAXIS PROTEIN 3"/>
    <property type="match status" value="1"/>
</dbReference>
<dbReference type="CDD" id="cd11386">
    <property type="entry name" value="MCP_signal"/>
    <property type="match status" value="1"/>
</dbReference>
<keyword evidence="8" id="KW-0807">Transducer</keyword>
<evidence type="ECO:0000256" key="2">
    <source>
        <dbReference type="ARBA" id="ARBA00022475"/>
    </source>
</evidence>
<protein>
    <submittedName>
        <fullName evidence="13">Cache domain-containing protein</fullName>
    </submittedName>
</protein>
<evidence type="ECO:0000256" key="8">
    <source>
        <dbReference type="PROSITE-ProRule" id="PRU00284"/>
    </source>
</evidence>
<dbReference type="Gene3D" id="3.30.450.20">
    <property type="entry name" value="PAS domain"/>
    <property type="match status" value="1"/>
</dbReference>
<dbReference type="GO" id="GO:0007165">
    <property type="term" value="P:signal transduction"/>
    <property type="evidence" value="ECO:0007669"/>
    <property type="project" value="UniProtKB-KW"/>
</dbReference>
<dbReference type="GO" id="GO:0005886">
    <property type="term" value="C:plasma membrane"/>
    <property type="evidence" value="ECO:0007669"/>
    <property type="project" value="UniProtKB-SubCell"/>
</dbReference>
<comment type="subcellular location">
    <subcellularLocation>
        <location evidence="1">Cell membrane</location>
        <topology evidence="1">Multi-pass membrane protein</topology>
    </subcellularLocation>
</comment>
<dbReference type="InterPro" id="IPR004089">
    <property type="entry name" value="MCPsignal_dom"/>
</dbReference>
<evidence type="ECO:0000313" key="14">
    <source>
        <dbReference type="Proteomes" id="UP000675940"/>
    </source>
</evidence>
<dbReference type="InterPro" id="IPR051310">
    <property type="entry name" value="MCP_chemotaxis"/>
</dbReference>
<feature type="domain" description="HAMP" evidence="12">
    <location>
        <begin position="274"/>
        <end position="326"/>
    </location>
</feature>
<dbReference type="Gene3D" id="1.10.287.950">
    <property type="entry name" value="Methyl-accepting chemotaxis protein"/>
    <property type="match status" value="1"/>
</dbReference>
<feature type="transmembrane region" description="Helical" evidence="10">
    <location>
        <begin position="12"/>
        <end position="30"/>
    </location>
</feature>
<dbReference type="GO" id="GO:0004888">
    <property type="term" value="F:transmembrane signaling receptor activity"/>
    <property type="evidence" value="ECO:0007669"/>
    <property type="project" value="InterPro"/>
</dbReference>
<comment type="caution">
    <text evidence="13">The sequence shown here is derived from an EMBL/GenBank/DDBJ whole genome shotgun (WGS) entry which is preliminary data.</text>
</comment>
<feature type="domain" description="HAMP" evidence="12">
    <location>
        <begin position="211"/>
        <end position="264"/>
    </location>
</feature>
<keyword evidence="5 10" id="KW-1133">Transmembrane helix</keyword>
<organism evidence="13 14">
    <name type="scientific">Sagittula salina</name>
    <dbReference type="NCBI Taxonomy" id="2820268"/>
    <lineage>
        <taxon>Bacteria</taxon>
        <taxon>Pseudomonadati</taxon>
        <taxon>Pseudomonadota</taxon>
        <taxon>Alphaproteobacteria</taxon>
        <taxon>Rhodobacterales</taxon>
        <taxon>Roseobacteraceae</taxon>
        <taxon>Sagittula</taxon>
    </lineage>
</organism>
<dbReference type="SMART" id="SM00283">
    <property type="entry name" value="MA"/>
    <property type="match status" value="1"/>
</dbReference>
<dbReference type="PRINTS" id="PR00260">
    <property type="entry name" value="CHEMTRNSDUCR"/>
</dbReference>
<dbReference type="PANTHER" id="PTHR43531">
    <property type="entry name" value="PROTEIN ICFG"/>
    <property type="match status" value="1"/>
</dbReference>
<dbReference type="Pfam" id="PF00015">
    <property type="entry name" value="MCPsignal"/>
    <property type="match status" value="1"/>
</dbReference>
<keyword evidence="2" id="KW-1003">Cell membrane</keyword>
<sequence>MSTLFRVPARIAVLGAIAILIMAALSVGLYEKARGNAYAMRTLEMQNLTESIVTVLADLQARVDAGELTPEAARSEGRRAVEAARFGESGYFFAFDFEGVYFAHPTRPDFVGESQIGFKDANGVPVVAEFVRIAREEGHGLLRYHFTKPNSDAQFLKLGYVNVYDGWNWIIGTGTYVDDIEADLAAMRQLMIGATIGAALIMALAVAAVARGITRPLGRLRARLEHLTEAEFGEPVSDTGNRSELGDMARSLEVLRKTLSDNAAREAAEARHFEQRRRVVDVLQDSLANLAKGDLTCAIDNAFPQEFESVRGDFNTALMRIREVIGEMRQSIDTISRETEGQERSSHQLSQRTENQAAALEETTAALQELSDAVKLTQTKMGEAFDMAVSSREMSGEGQEVVRRTADSMDEIRAQSQKISGITGLIDDIAFQTNLLALNAGIEAARAGQAGRGFAVVAEEVRSLAVESSRAAKEISGLIAHSTKLVDQGADLALSSGNALEKIAGNVQNLAQTIGTIRDSTNEQAQGISEVATAARSLDEVTQRNAGMIMENTAAIQRLRQISRGLESAVGRFIVEGGSTSTRRAKVRAEKQQDAA</sequence>
<dbReference type="SMART" id="SM01049">
    <property type="entry name" value="Cache_2"/>
    <property type="match status" value="1"/>
</dbReference>
<dbReference type="SUPFAM" id="SSF158472">
    <property type="entry name" value="HAMP domain-like"/>
    <property type="match status" value="1"/>
</dbReference>
<evidence type="ECO:0000256" key="3">
    <source>
        <dbReference type="ARBA" id="ARBA00022500"/>
    </source>
</evidence>
<dbReference type="SMART" id="SM00304">
    <property type="entry name" value="HAMP"/>
    <property type="match status" value="2"/>
</dbReference>
<feature type="domain" description="Methyl-accepting transducer" evidence="11">
    <location>
        <begin position="331"/>
        <end position="560"/>
    </location>
</feature>
<reference evidence="13" key="1">
    <citation type="submission" date="2021-03" db="EMBL/GenBank/DDBJ databases">
        <title>Sagittula salina sp. nov. strain M10.9X isolated from the marine waste.</title>
        <authorList>
            <person name="Satari L."/>
            <person name="Molina-Menor E."/>
            <person name="Vidal-Verdu A."/>
            <person name="Pascual J."/>
            <person name="Pereto J."/>
            <person name="Porcar M."/>
        </authorList>
    </citation>
    <scope>NUCLEOTIDE SEQUENCE</scope>
    <source>
        <strain evidence="13">M10.9X</strain>
    </source>
</reference>
<dbReference type="PROSITE" id="PS50885">
    <property type="entry name" value="HAMP"/>
    <property type="match status" value="2"/>
</dbReference>
<keyword evidence="6 10" id="KW-0472">Membrane</keyword>
<evidence type="ECO:0000259" key="11">
    <source>
        <dbReference type="PROSITE" id="PS50111"/>
    </source>
</evidence>
<dbReference type="InterPro" id="IPR003660">
    <property type="entry name" value="HAMP_dom"/>
</dbReference>
<proteinExistence type="inferred from homology"/>
<dbReference type="SUPFAM" id="SSF58104">
    <property type="entry name" value="Methyl-accepting chemotaxis protein (MCP) signaling domain"/>
    <property type="match status" value="1"/>
</dbReference>
<dbReference type="GO" id="GO:0006935">
    <property type="term" value="P:chemotaxis"/>
    <property type="evidence" value="ECO:0007669"/>
    <property type="project" value="UniProtKB-KW"/>
</dbReference>
<keyword evidence="14" id="KW-1185">Reference proteome</keyword>
<dbReference type="Pfam" id="PF00672">
    <property type="entry name" value="HAMP"/>
    <property type="match status" value="1"/>
</dbReference>
<keyword evidence="9" id="KW-0175">Coiled coil</keyword>